<sequence>MKIGLVRHFKVRKEFPKGRRFSASEVEQWFREYDVADIEEGSTDLGGIQWSRCFTSTMPRARLTAEKIYDGTILVKAELKEIPAPKFSTKLKLPFIAWFLLIRLSLFLNRQTRMDVKQARERIRMVLDEAISPDGGDVLIVSHGALMIFMGKELLKRGFRGPKLNYPANGKLHIYEN</sequence>
<organism evidence="1 2">
    <name type="scientific">Cohnella herbarum</name>
    <dbReference type="NCBI Taxonomy" id="2728023"/>
    <lineage>
        <taxon>Bacteria</taxon>
        <taxon>Bacillati</taxon>
        <taxon>Bacillota</taxon>
        <taxon>Bacilli</taxon>
        <taxon>Bacillales</taxon>
        <taxon>Paenibacillaceae</taxon>
        <taxon>Cohnella</taxon>
    </lineage>
</organism>
<dbReference type="InterPro" id="IPR013078">
    <property type="entry name" value="His_Pase_superF_clade-1"/>
</dbReference>
<dbReference type="SUPFAM" id="SSF53254">
    <property type="entry name" value="Phosphoglycerate mutase-like"/>
    <property type="match status" value="1"/>
</dbReference>
<keyword evidence="2" id="KW-1185">Reference proteome</keyword>
<name>A0A7Z2VLK5_9BACL</name>
<accession>A0A7Z2VLK5</accession>
<dbReference type="RefSeq" id="WP_169281802.1">
    <property type="nucleotide sequence ID" value="NZ_CP051680.1"/>
</dbReference>
<reference evidence="1 2" key="1">
    <citation type="submission" date="2020-04" db="EMBL/GenBank/DDBJ databases">
        <title>Genome sequencing of novel species.</title>
        <authorList>
            <person name="Heo J."/>
            <person name="Kim S.-J."/>
            <person name="Kim J.-S."/>
            <person name="Hong S.-B."/>
            <person name="Kwon S.-W."/>
        </authorList>
    </citation>
    <scope>NUCLEOTIDE SEQUENCE [LARGE SCALE GENOMIC DNA]</scope>
    <source>
        <strain evidence="1 2">MFER-1</strain>
    </source>
</reference>
<proteinExistence type="predicted"/>
<dbReference type="KEGG" id="cheb:HH215_21715"/>
<dbReference type="InterPro" id="IPR029033">
    <property type="entry name" value="His_PPase_superfam"/>
</dbReference>
<dbReference type="AlphaFoldDB" id="A0A7Z2VLK5"/>
<evidence type="ECO:0000313" key="2">
    <source>
        <dbReference type="Proteomes" id="UP000502248"/>
    </source>
</evidence>
<gene>
    <name evidence="1" type="ORF">HH215_21715</name>
</gene>
<evidence type="ECO:0000313" key="1">
    <source>
        <dbReference type="EMBL" id="QJD85541.1"/>
    </source>
</evidence>
<protein>
    <submittedName>
        <fullName evidence="1">Histidine phosphatase family protein</fullName>
    </submittedName>
</protein>
<dbReference type="Gene3D" id="3.40.50.1240">
    <property type="entry name" value="Phosphoglycerate mutase-like"/>
    <property type="match status" value="1"/>
</dbReference>
<dbReference type="Pfam" id="PF00300">
    <property type="entry name" value="His_Phos_1"/>
    <property type="match status" value="1"/>
</dbReference>
<dbReference type="Proteomes" id="UP000502248">
    <property type="component" value="Chromosome"/>
</dbReference>
<dbReference type="EMBL" id="CP051680">
    <property type="protein sequence ID" value="QJD85541.1"/>
    <property type="molecule type" value="Genomic_DNA"/>
</dbReference>